<dbReference type="Pfam" id="PF03995">
    <property type="entry name" value="Inhibitor_I36"/>
    <property type="match status" value="1"/>
</dbReference>
<dbReference type="InterPro" id="IPR011024">
    <property type="entry name" value="G_crystallin-like"/>
</dbReference>
<reference evidence="2" key="1">
    <citation type="submission" date="2024-06" db="EMBL/GenBank/DDBJ databases">
        <title>Micromonospora sp. strain HUAS YX12 genome sequences.</title>
        <authorList>
            <person name="Mo P."/>
        </authorList>
    </citation>
    <scope>NUCLEOTIDE SEQUENCE</scope>
    <source>
        <strain evidence="2">HUAS YX12</strain>
    </source>
</reference>
<evidence type="ECO:0000256" key="1">
    <source>
        <dbReference type="SAM" id="SignalP"/>
    </source>
</evidence>
<proteinExistence type="predicted"/>
<evidence type="ECO:0000313" key="2">
    <source>
        <dbReference type="EMBL" id="XBT82822.1"/>
    </source>
</evidence>
<dbReference type="EMBL" id="CP157974">
    <property type="protein sequence ID" value="XBT82822.1"/>
    <property type="molecule type" value="Genomic_DNA"/>
</dbReference>
<dbReference type="AlphaFoldDB" id="A0AAU7R326"/>
<organism evidence="2">
    <name type="scientific">Micromonospora sp. HUAS YX12</name>
    <dbReference type="NCBI Taxonomy" id="3156396"/>
    <lineage>
        <taxon>Bacteria</taxon>
        <taxon>Bacillati</taxon>
        <taxon>Actinomycetota</taxon>
        <taxon>Actinomycetes</taxon>
        <taxon>Micromonosporales</taxon>
        <taxon>Micromonosporaceae</taxon>
        <taxon>Micromonospora</taxon>
    </lineage>
</organism>
<protein>
    <submittedName>
        <fullName evidence="2">Peptidase inhibitor family I36 protein</fullName>
    </submittedName>
</protein>
<feature type="chain" id="PRO_5043649947" evidence="1">
    <location>
        <begin position="30"/>
        <end position="128"/>
    </location>
</feature>
<name>A0AAU7R326_9ACTN</name>
<dbReference type="Gene3D" id="2.60.20.10">
    <property type="entry name" value="Crystallins"/>
    <property type="match status" value="1"/>
</dbReference>
<sequence>MSHRVKRLLAATSTGILLGVAGFAVPAYAAGTCSSGRICMWEDFGYTGSKYVDYVPGTISNDRYEINGFNGDNEISSVINNTSKCAVLYDNDGFSGTRITISKNTSVSNLRTFANFDNEAESFALVSC</sequence>
<keyword evidence="1" id="KW-0732">Signal</keyword>
<dbReference type="SUPFAM" id="SSF49695">
    <property type="entry name" value="gamma-Crystallin-like"/>
    <property type="match status" value="1"/>
</dbReference>
<dbReference type="RefSeq" id="WP_349879198.1">
    <property type="nucleotide sequence ID" value="NZ_CP157974.1"/>
</dbReference>
<feature type="signal peptide" evidence="1">
    <location>
        <begin position="1"/>
        <end position="29"/>
    </location>
</feature>
<gene>
    <name evidence="2" type="ORF">ABIH81_04835</name>
</gene>
<accession>A0AAU7R326</accession>